<protein>
    <submittedName>
        <fullName evidence="1">Uncharacterized protein</fullName>
    </submittedName>
</protein>
<dbReference type="Proteomes" id="UP001595555">
    <property type="component" value="Unassembled WGS sequence"/>
</dbReference>
<evidence type="ECO:0000313" key="1">
    <source>
        <dbReference type="EMBL" id="MFC3114938.1"/>
    </source>
</evidence>
<evidence type="ECO:0000313" key="2">
    <source>
        <dbReference type="Proteomes" id="UP001595555"/>
    </source>
</evidence>
<proteinExistence type="predicted"/>
<dbReference type="EMBL" id="JBHRTF010000002">
    <property type="protein sequence ID" value="MFC3114938.1"/>
    <property type="molecule type" value="Genomic_DNA"/>
</dbReference>
<gene>
    <name evidence="1" type="ORF">ACFODX_05150</name>
</gene>
<sequence>MDTLIFSQTAIFRMQQLASCLYHKTGVRHRMATQEGMLELLRNGGASRDAEVREYYDAFVLELNKRQLDMLEARNVKLRKPFHGTVTSLGNSATGARGSIRKTG</sequence>
<dbReference type="RefSeq" id="WP_378116729.1">
    <property type="nucleotide sequence ID" value="NZ_JBHRTF010000002.1"/>
</dbReference>
<keyword evidence="2" id="KW-1185">Reference proteome</keyword>
<accession>A0ABV7FGC3</accession>
<comment type="caution">
    <text evidence="1">The sequence shown here is derived from an EMBL/GenBank/DDBJ whole genome shotgun (WGS) entry which is preliminary data.</text>
</comment>
<reference evidence="2" key="1">
    <citation type="journal article" date="2019" name="Int. J. Syst. Evol. Microbiol.">
        <title>The Global Catalogue of Microorganisms (GCM) 10K type strain sequencing project: providing services to taxonomists for standard genome sequencing and annotation.</title>
        <authorList>
            <consortium name="The Broad Institute Genomics Platform"/>
            <consortium name="The Broad Institute Genome Sequencing Center for Infectious Disease"/>
            <person name="Wu L."/>
            <person name="Ma J."/>
        </authorList>
    </citation>
    <scope>NUCLEOTIDE SEQUENCE [LARGE SCALE GENOMIC DNA]</scope>
    <source>
        <strain evidence="2">KCTC 52237</strain>
    </source>
</reference>
<organism evidence="1 2">
    <name type="scientific">Cellvibrio fontiphilus</name>
    <dbReference type="NCBI Taxonomy" id="1815559"/>
    <lineage>
        <taxon>Bacteria</taxon>
        <taxon>Pseudomonadati</taxon>
        <taxon>Pseudomonadota</taxon>
        <taxon>Gammaproteobacteria</taxon>
        <taxon>Cellvibrionales</taxon>
        <taxon>Cellvibrionaceae</taxon>
        <taxon>Cellvibrio</taxon>
    </lineage>
</organism>
<name>A0ABV7FGC3_9GAMM</name>